<protein>
    <submittedName>
        <fullName evidence="1">Uncharacterized protein</fullName>
    </submittedName>
</protein>
<dbReference type="Proteomes" id="UP000193411">
    <property type="component" value="Unassembled WGS sequence"/>
</dbReference>
<accession>A0A1Y2HML9</accession>
<name>A0A1Y2HML9_9FUNG</name>
<evidence type="ECO:0000313" key="1">
    <source>
        <dbReference type="EMBL" id="ORZ35809.1"/>
    </source>
</evidence>
<keyword evidence="2" id="KW-1185">Reference proteome</keyword>
<organism evidence="1 2">
    <name type="scientific">Catenaria anguillulae PL171</name>
    <dbReference type="NCBI Taxonomy" id="765915"/>
    <lineage>
        <taxon>Eukaryota</taxon>
        <taxon>Fungi</taxon>
        <taxon>Fungi incertae sedis</taxon>
        <taxon>Blastocladiomycota</taxon>
        <taxon>Blastocladiomycetes</taxon>
        <taxon>Blastocladiales</taxon>
        <taxon>Catenariaceae</taxon>
        <taxon>Catenaria</taxon>
    </lineage>
</organism>
<gene>
    <name evidence="1" type="ORF">BCR44DRAFT_1433594</name>
</gene>
<sequence length="123" mass="12858">MCRLALASTVDTNPSQRHGAGVWRRVAAHLAANIHCQGLPGPKHGQAARCGQVGKETHGTVRNGKGGAQAGRACCHARHGQRWRGCWKRPGGRSVESCDGGVGCFCKVAHGKQGEKKGGDAKV</sequence>
<reference evidence="1 2" key="1">
    <citation type="submission" date="2016-07" db="EMBL/GenBank/DDBJ databases">
        <title>Pervasive Adenine N6-methylation of Active Genes in Fungi.</title>
        <authorList>
            <consortium name="DOE Joint Genome Institute"/>
            <person name="Mondo S.J."/>
            <person name="Dannebaum R.O."/>
            <person name="Kuo R.C."/>
            <person name="Labutti K."/>
            <person name="Haridas S."/>
            <person name="Kuo A."/>
            <person name="Salamov A."/>
            <person name="Ahrendt S.R."/>
            <person name="Lipzen A."/>
            <person name="Sullivan W."/>
            <person name="Andreopoulos W.B."/>
            <person name="Clum A."/>
            <person name="Lindquist E."/>
            <person name="Daum C."/>
            <person name="Ramamoorthy G.K."/>
            <person name="Gryganskyi A."/>
            <person name="Culley D."/>
            <person name="Magnuson J.K."/>
            <person name="James T.Y."/>
            <person name="O'Malley M.A."/>
            <person name="Stajich J.E."/>
            <person name="Spatafora J.W."/>
            <person name="Visel A."/>
            <person name="Grigoriev I.V."/>
        </authorList>
    </citation>
    <scope>NUCLEOTIDE SEQUENCE [LARGE SCALE GENOMIC DNA]</scope>
    <source>
        <strain evidence="1 2">PL171</strain>
    </source>
</reference>
<dbReference type="EMBL" id="MCFL01000020">
    <property type="protein sequence ID" value="ORZ35809.1"/>
    <property type="molecule type" value="Genomic_DNA"/>
</dbReference>
<proteinExistence type="predicted"/>
<dbReference type="AlphaFoldDB" id="A0A1Y2HML9"/>
<comment type="caution">
    <text evidence="1">The sequence shown here is derived from an EMBL/GenBank/DDBJ whole genome shotgun (WGS) entry which is preliminary data.</text>
</comment>
<evidence type="ECO:0000313" key="2">
    <source>
        <dbReference type="Proteomes" id="UP000193411"/>
    </source>
</evidence>